<dbReference type="Proteomes" id="UP001056120">
    <property type="component" value="Linkage Group LG07"/>
</dbReference>
<dbReference type="EMBL" id="CM042024">
    <property type="protein sequence ID" value="KAI3811191.1"/>
    <property type="molecule type" value="Genomic_DNA"/>
</dbReference>
<comment type="caution">
    <text evidence="1">The sequence shown here is derived from an EMBL/GenBank/DDBJ whole genome shotgun (WGS) entry which is preliminary data.</text>
</comment>
<proteinExistence type="predicted"/>
<name>A0ACB9ITN4_9ASTR</name>
<protein>
    <submittedName>
        <fullName evidence="1">Uncharacterized protein</fullName>
    </submittedName>
</protein>
<reference evidence="2" key="1">
    <citation type="journal article" date="2022" name="Mol. Ecol. Resour.">
        <title>The genomes of chicory, endive, great burdock and yacon provide insights into Asteraceae palaeo-polyploidization history and plant inulin production.</title>
        <authorList>
            <person name="Fan W."/>
            <person name="Wang S."/>
            <person name="Wang H."/>
            <person name="Wang A."/>
            <person name="Jiang F."/>
            <person name="Liu H."/>
            <person name="Zhao H."/>
            <person name="Xu D."/>
            <person name="Zhang Y."/>
        </authorList>
    </citation>
    <scope>NUCLEOTIDE SEQUENCE [LARGE SCALE GENOMIC DNA]</scope>
    <source>
        <strain evidence="2">cv. Yunnan</strain>
    </source>
</reference>
<evidence type="ECO:0000313" key="2">
    <source>
        <dbReference type="Proteomes" id="UP001056120"/>
    </source>
</evidence>
<organism evidence="1 2">
    <name type="scientific">Smallanthus sonchifolius</name>
    <dbReference type="NCBI Taxonomy" id="185202"/>
    <lineage>
        <taxon>Eukaryota</taxon>
        <taxon>Viridiplantae</taxon>
        <taxon>Streptophyta</taxon>
        <taxon>Embryophyta</taxon>
        <taxon>Tracheophyta</taxon>
        <taxon>Spermatophyta</taxon>
        <taxon>Magnoliopsida</taxon>
        <taxon>eudicotyledons</taxon>
        <taxon>Gunneridae</taxon>
        <taxon>Pentapetalae</taxon>
        <taxon>asterids</taxon>
        <taxon>campanulids</taxon>
        <taxon>Asterales</taxon>
        <taxon>Asteraceae</taxon>
        <taxon>Asteroideae</taxon>
        <taxon>Heliantheae alliance</taxon>
        <taxon>Millerieae</taxon>
        <taxon>Smallanthus</taxon>
    </lineage>
</organism>
<reference evidence="1 2" key="2">
    <citation type="journal article" date="2022" name="Mol. Ecol. Resour.">
        <title>The genomes of chicory, endive, great burdock and yacon provide insights into Asteraceae paleo-polyploidization history and plant inulin production.</title>
        <authorList>
            <person name="Fan W."/>
            <person name="Wang S."/>
            <person name="Wang H."/>
            <person name="Wang A."/>
            <person name="Jiang F."/>
            <person name="Liu H."/>
            <person name="Zhao H."/>
            <person name="Xu D."/>
            <person name="Zhang Y."/>
        </authorList>
    </citation>
    <scope>NUCLEOTIDE SEQUENCE [LARGE SCALE GENOMIC DNA]</scope>
    <source>
        <strain evidence="2">cv. Yunnan</strain>
        <tissue evidence="1">Leaves</tissue>
    </source>
</reference>
<accession>A0ACB9ITN4</accession>
<keyword evidence="2" id="KW-1185">Reference proteome</keyword>
<sequence length="133" mass="14802">MLLFCNQSNPRRFPICNHRTPVVIGLYRYRLRWKSLQGEDETPTPPGHGKTSPDPDPADLGFLQLPIATAHCGNECSNGDLKHFYMDTDNILPKSSKGTKRKNNGGAQVIFYSSVVYALGKLDVRLNDVVLSV</sequence>
<evidence type="ECO:0000313" key="1">
    <source>
        <dbReference type="EMBL" id="KAI3811191.1"/>
    </source>
</evidence>
<gene>
    <name evidence="1" type="ORF">L1987_20909</name>
</gene>